<reference evidence="1" key="1">
    <citation type="submission" date="2019-04" db="EMBL/GenBank/DDBJ databases">
        <title>Microbes associate with the intestines of laboratory mice.</title>
        <authorList>
            <person name="Navarre W."/>
            <person name="Wong E."/>
            <person name="Huang K."/>
            <person name="Tropini C."/>
            <person name="Ng K."/>
            <person name="Yu B."/>
        </authorList>
    </citation>
    <scope>NUCLEOTIDE SEQUENCE</scope>
    <source>
        <strain evidence="1">NM01_1-7b</strain>
    </source>
</reference>
<gene>
    <name evidence="1" type="ORF">E5329_27545</name>
</gene>
<dbReference type="Proteomes" id="UP000304953">
    <property type="component" value="Unassembled WGS sequence"/>
</dbReference>
<accession>A0AC61RM78</accession>
<keyword evidence="2" id="KW-1185">Reference proteome</keyword>
<comment type="caution">
    <text evidence="1">The sequence shown here is derived from an EMBL/GenBank/DDBJ whole genome shotgun (WGS) entry which is preliminary data.</text>
</comment>
<organism evidence="1 2">
    <name type="scientific">Petralouisia muris</name>
    <dbReference type="NCBI Taxonomy" id="3032872"/>
    <lineage>
        <taxon>Bacteria</taxon>
        <taxon>Bacillati</taxon>
        <taxon>Bacillota</taxon>
        <taxon>Clostridia</taxon>
        <taxon>Lachnospirales</taxon>
        <taxon>Lachnospiraceae</taxon>
        <taxon>Petralouisia</taxon>
    </lineage>
</organism>
<evidence type="ECO:0000313" key="2">
    <source>
        <dbReference type="Proteomes" id="UP000304953"/>
    </source>
</evidence>
<proteinExistence type="predicted"/>
<evidence type="ECO:0000313" key="1">
    <source>
        <dbReference type="EMBL" id="TGY86966.1"/>
    </source>
</evidence>
<sequence length="305" mass="33601">MTDILHREAVYLWYYFSVQLEQIFKYWVLGMVLGSLISVFLKEHIHKAFRSMGKKRLGILGIVSASALGIASPLCMYGTIPIAASFSKSSITADESRRDDWLAAFMMSSILLNPQLIIYSAALGIPALAVRIISCFLCGIFAGVFIWLFYRNRPFFNFKGFEESKSRDTDANLLLRFLKNLGRNVKATGWYFLAGIALSALFQRYVSGNVMTNLFGGNEAFGVLMAATVGVPLYACGGGTIPLLQTWLMDGMSLGSAAAFMITGPATKITNLGAVKIVLGIKRFVLYLAYVMIFSFLTGLVVNFI</sequence>
<name>A0AC61RM78_9FIRM</name>
<protein>
    <submittedName>
        <fullName evidence="1">Permease</fullName>
    </submittedName>
</protein>
<dbReference type="EMBL" id="SRYA01000133">
    <property type="protein sequence ID" value="TGY86966.1"/>
    <property type="molecule type" value="Genomic_DNA"/>
</dbReference>